<keyword evidence="1" id="KW-0732">Signal</keyword>
<dbReference type="Proteomes" id="UP000249819">
    <property type="component" value="Unassembled WGS sequence"/>
</dbReference>
<dbReference type="OrthoDB" id="662571at2"/>
<keyword evidence="3" id="KW-1185">Reference proteome</keyword>
<name>A0A327W455_9BACT</name>
<comment type="caution">
    <text evidence="2">The sequence shown here is derived from an EMBL/GenBank/DDBJ whole genome shotgun (WGS) entry which is preliminary data.</text>
</comment>
<evidence type="ECO:0000313" key="3">
    <source>
        <dbReference type="Proteomes" id="UP000249819"/>
    </source>
</evidence>
<protein>
    <submittedName>
        <fullName evidence="2">Uncharacterized protein</fullName>
    </submittedName>
</protein>
<dbReference type="AlphaFoldDB" id="A0A327W455"/>
<evidence type="ECO:0000256" key="1">
    <source>
        <dbReference type="SAM" id="SignalP"/>
    </source>
</evidence>
<evidence type="ECO:0000313" key="2">
    <source>
        <dbReference type="EMBL" id="RAJ83572.1"/>
    </source>
</evidence>
<feature type="chain" id="PRO_5016370795" evidence="1">
    <location>
        <begin position="20"/>
        <end position="289"/>
    </location>
</feature>
<proteinExistence type="predicted"/>
<reference evidence="2 3" key="1">
    <citation type="submission" date="2018-06" db="EMBL/GenBank/DDBJ databases">
        <title>Genomic Encyclopedia of Archaeal and Bacterial Type Strains, Phase II (KMG-II): from individual species to whole genera.</title>
        <authorList>
            <person name="Goeker M."/>
        </authorList>
    </citation>
    <scope>NUCLEOTIDE SEQUENCE [LARGE SCALE GENOMIC DNA]</scope>
    <source>
        <strain evidence="2 3">DSM 29821</strain>
    </source>
</reference>
<feature type="signal peptide" evidence="1">
    <location>
        <begin position="1"/>
        <end position="19"/>
    </location>
</feature>
<sequence>MKRVIMLLVCTLIWADSMAQEAIIKQLKDGFRLEGPKKDTLQLDDGPYESAGRKPLSGPSLIIGGAQKIQIDSTYDFDVVLYQKVYRKAPEDTASREVNEVLTMYNSEQPQLAILMSNASNKAKYMYIADFNHASQLSVTAIHNMGSGEKALLDLRDMSPVYPGEPDYLDQLKPTGEEEEILGVKCQEFAFTQEMPADTSGTPVLVSARIWMPVSMHQVFGGYIHIREPYRQQLQDITDAGKILPVAAPFRKELWYSDGTVMLTLPWDMITQEPRQLKISDIIQEKLHS</sequence>
<dbReference type="EMBL" id="QLMA01000003">
    <property type="protein sequence ID" value="RAJ83572.1"/>
    <property type="molecule type" value="Genomic_DNA"/>
</dbReference>
<dbReference type="RefSeq" id="WP_146616170.1">
    <property type="nucleotide sequence ID" value="NZ_QLMA01000003.1"/>
</dbReference>
<accession>A0A327W455</accession>
<organism evidence="2 3">
    <name type="scientific">Chitinophaga dinghuensis</name>
    <dbReference type="NCBI Taxonomy" id="1539050"/>
    <lineage>
        <taxon>Bacteria</taxon>
        <taxon>Pseudomonadati</taxon>
        <taxon>Bacteroidota</taxon>
        <taxon>Chitinophagia</taxon>
        <taxon>Chitinophagales</taxon>
        <taxon>Chitinophagaceae</taxon>
        <taxon>Chitinophaga</taxon>
    </lineage>
</organism>
<gene>
    <name evidence="2" type="ORF">CLV59_103540</name>
</gene>